<dbReference type="Proteomes" id="UP001597414">
    <property type="component" value="Unassembled WGS sequence"/>
</dbReference>
<evidence type="ECO:0000313" key="3">
    <source>
        <dbReference type="Proteomes" id="UP001597414"/>
    </source>
</evidence>
<comment type="caution">
    <text evidence="2">The sequence shown here is derived from an EMBL/GenBank/DDBJ whole genome shotgun (WGS) entry which is preliminary data.</text>
</comment>
<evidence type="ECO:0000313" key="2">
    <source>
        <dbReference type="EMBL" id="MFD2203693.1"/>
    </source>
</evidence>
<protein>
    <submittedName>
        <fullName evidence="2">DUF3127 domain-containing protein</fullName>
    </submittedName>
</protein>
<feature type="compositionally biased region" description="Polar residues" evidence="1">
    <location>
        <begin position="96"/>
        <end position="105"/>
    </location>
</feature>
<dbReference type="InterPro" id="IPR021474">
    <property type="entry name" value="DUF3127"/>
</dbReference>
<organism evidence="2 3">
    <name type="scientific">Shivajiella indica</name>
    <dbReference type="NCBI Taxonomy" id="872115"/>
    <lineage>
        <taxon>Bacteria</taxon>
        <taxon>Pseudomonadati</taxon>
        <taxon>Bacteroidota</taxon>
        <taxon>Cytophagia</taxon>
        <taxon>Cytophagales</taxon>
        <taxon>Cyclobacteriaceae</taxon>
        <taxon>Shivajiella</taxon>
    </lineage>
</organism>
<evidence type="ECO:0000256" key="1">
    <source>
        <dbReference type="SAM" id="MobiDB-lite"/>
    </source>
</evidence>
<dbReference type="EMBL" id="JBHUIV010000034">
    <property type="protein sequence ID" value="MFD2203693.1"/>
    <property type="molecule type" value="Genomic_DNA"/>
</dbReference>
<gene>
    <name evidence="2" type="ORF">ACFSKV_19110</name>
</gene>
<feature type="region of interest" description="Disordered" evidence="1">
    <location>
        <begin position="92"/>
        <end position="118"/>
    </location>
</feature>
<accession>A0ABW5BCP0</accession>
<proteinExistence type="predicted"/>
<name>A0ABW5BCP0_9BACT</name>
<sequence length="118" mass="13232">MELSGKIVQIMPEVNGTGKNGQWRKQEFIIETQGNYPKKVCITVWGDNIDQFGVNVGDQVNASIDIESREYNGRWYTDVKAWKMEKAGAAKKENYAGTTSMPDVTSFSDDSSDDILPF</sequence>
<dbReference type="RefSeq" id="WP_380806540.1">
    <property type="nucleotide sequence ID" value="NZ_JBHUIV010000034.1"/>
</dbReference>
<dbReference type="Pfam" id="PF11325">
    <property type="entry name" value="DUF3127"/>
    <property type="match status" value="1"/>
</dbReference>
<keyword evidence="3" id="KW-1185">Reference proteome</keyword>
<reference evidence="3" key="1">
    <citation type="journal article" date="2019" name="Int. J. Syst. Evol. Microbiol.">
        <title>The Global Catalogue of Microorganisms (GCM) 10K type strain sequencing project: providing services to taxonomists for standard genome sequencing and annotation.</title>
        <authorList>
            <consortium name="The Broad Institute Genomics Platform"/>
            <consortium name="The Broad Institute Genome Sequencing Center for Infectious Disease"/>
            <person name="Wu L."/>
            <person name="Ma J."/>
        </authorList>
    </citation>
    <scope>NUCLEOTIDE SEQUENCE [LARGE SCALE GENOMIC DNA]</scope>
    <source>
        <strain evidence="3">KCTC 19812</strain>
    </source>
</reference>